<dbReference type="GO" id="GO:0008270">
    <property type="term" value="F:zinc ion binding"/>
    <property type="evidence" value="ECO:0007669"/>
    <property type="project" value="UniProtKB-KW"/>
</dbReference>
<dbReference type="SMART" id="SM00336">
    <property type="entry name" value="BBOX"/>
    <property type="match status" value="1"/>
</dbReference>
<evidence type="ECO:0000256" key="1">
    <source>
        <dbReference type="ARBA" id="ARBA00022723"/>
    </source>
</evidence>
<keyword evidence="2" id="KW-0863">Zinc-finger</keyword>
<dbReference type="AlphaFoldDB" id="A0A445E0L9"/>
<dbReference type="InterPro" id="IPR049808">
    <property type="entry name" value="CONSTANS-like_Bbox1"/>
</dbReference>
<sequence>MCKGAEEKKHGGGFCRSFTHEEGASSQHHHHHDGGSKSCELCGFQASLYCQADDAYLCRECDKWVHKANFLALRHIRCFLCNTCHNLTRRCLIGASMEVILPATLIENLSNNNNSRDCSTTQDTPFKFL</sequence>
<dbReference type="InterPro" id="IPR000315">
    <property type="entry name" value="Znf_B-box"/>
</dbReference>
<evidence type="ECO:0000256" key="3">
    <source>
        <dbReference type="ARBA" id="ARBA00022833"/>
    </source>
</evidence>
<dbReference type="SMR" id="A0A445E0L9"/>
<feature type="domain" description="B box-type" evidence="4">
    <location>
        <begin position="34"/>
        <end position="80"/>
    </location>
</feature>
<proteinExistence type="predicted"/>
<dbReference type="CDD" id="cd19821">
    <property type="entry name" value="Bbox1_BBX-like"/>
    <property type="match status" value="1"/>
</dbReference>
<protein>
    <recommendedName>
        <fullName evidence="4">B box-type domain-containing protein</fullName>
    </recommendedName>
</protein>
<comment type="caution">
    <text evidence="5">The sequence shown here is derived from an EMBL/GenBank/DDBJ whole genome shotgun (WGS) entry which is preliminary data.</text>
</comment>
<dbReference type="PANTHER" id="PTHR31717">
    <property type="entry name" value="ZINC FINGER PROTEIN CONSTANS-LIKE 10"/>
    <property type="match status" value="1"/>
</dbReference>
<dbReference type="EMBL" id="SDMP01000003">
    <property type="protein sequence ID" value="RYR69015.1"/>
    <property type="molecule type" value="Genomic_DNA"/>
</dbReference>
<dbReference type="Proteomes" id="UP000289738">
    <property type="component" value="Chromosome A03"/>
</dbReference>
<organism evidence="5 6">
    <name type="scientific">Arachis hypogaea</name>
    <name type="common">Peanut</name>
    <dbReference type="NCBI Taxonomy" id="3818"/>
    <lineage>
        <taxon>Eukaryota</taxon>
        <taxon>Viridiplantae</taxon>
        <taxon>Streptophyta</taxon>
        <taxon>Embryophyta</taxon>
        <taxon>Tracheophyta</taxon>
        <taxon>Spermatophyta</taxon>
        <taxon>Magnoliopsida</taxon>
        <taxon>eudicotyledons</taxon>
        <taxon>Gunneridae</taxon>
        <taxon>Pentapetalae</taxon>
        <taxon>rosids</taxon>
        <taxon>fabids</taxon>
        <taxon>Fabales</taxon>
        <taxon>Fabaceae</taxon>
        <taxon>Papilionoideae</taxon>
        <taxon>50 kb inversion clade</taxon>
        <taxon>dalbergioids sensu lato</taxon>
        <taxon>Dalbergieae</taxon>
        <taxon>Pterocarpus clade</taxon>
        <taxon>Arachis</taxon>
    </lineage>
</organism>
<dbReference type="Pfam" id="PF00643">
    <property type="entry name" value="zf-B_box"/>
    <property type="match status" value="1"/>
</dbReference>
<evidence type="ECO:0000259" key="4">
    <source>
        <dbReference type="SMART" id="SM00336"/>
    </source>
</evidence>
<evidence type="ECO:0000313" key="5">
    <source>
        <dbReference type="EMBL" id="RYR69015.1"/>
    </source>
</evidence>
<keyword evidence="1" id="KW-0479">Metal-binding</keyword>
<keyword evidence="6" id="KW-1185">Reference proteome</keyword>
<dbReference type="Gramene" id="arahy.Tifrunner.gnm2.ann2.Ah03g148000.1">
    <property type="protein sequence ID" value="arahy.Tifrunner.gnm2.ann2.Ah03g148000.1-CDS-1"/>
    <property type="gene ID" value="arahy.Tifrunner.gnm2.ann2.Ah03g148000"/>
</dbReference>
<keyword evidence="3" id="KW-0862">Zinc</keyword>
<reference evidence="5 6" key="1">
    <citation type="submission" date="2019-01" db="EMBL/GenBank/DDBJ databases">
        <title>Sequencing of cultivated peanut Arachis hypogaea provides insights into genome evolution and oil improvement.</title>
        <authorList>
            <person name="Chen X."/>
        </authorList>
    </citation>
    <scope>NUCLEOTIDE SEQUENCE [LARGE SCALE GENOMIC DNA]</scope>
    <source>
        <strain evidence="6">cv. Fuhuasheng</strain>
        <tissue evidence="5">Leaves</tissue>
    </source>
</reference>
<evidence type="ECO:0000256" key="2">
    <source>
        <dbReference type="ARBA" id="ARBA00022771"/>
    </source>
</evidence>
<evidence type="ECO:0000313" key="6">
    <source>
        <dbReference type="Proteomes" id="UP000289738"/>
    </source>
</evidence>
<accession>A0A445E0L9</accession>
<dbReference type="PANTHER" id="PTHR31717:SF142">
    <property type="entry name" value="B-BOX DOMAIN PROTEIN 30-RELATED"/>
    <property type="match status" value="1"/>
</dbReference>
<gene>
    <name evidence="5" type="ORF">Ahy_A03g015532</name>
</gene>
<name>A0A445E0L9_ARAHY</name>